<dbReference type="NCBIfam" id="TIGR03560">
    <property type="entry name" value="F420_Rv1855c"/>
    <property type="match status" value="1"/>
</dbReference>
<evidence type="ECO:0000256" key="1">
    <source>
        <dbReference type="ARBA" id="ARBA00022630"/>
    </source>
</evidence>
<reference evidence="7" key="1">
    <citation type="journal article" date="2019" name="Int. J. Syst. Evol. Microbiol.">
        <title>The Global Catalogue of Microorganisms (GCM) 10K type strain sequencing project: providing services to taxonomists for standard genome sequencing and annotation.</title>
        <authorList>
            <consortium name="The Broad Institute Genomics Platform"/>
            <consortium name="The Broad Institute Genome Sequencing Center for Infectious Disease"/>
            <person name="Wu L."/>
            <person name="Ma J."/>
        </authorList>
    </citation>
    <scope>NUCLEOTIDE SEQUENCE [LARGE SCALE GENOMIC DNA]</scope>
    <source>
        <strain evidence="7">JCM 31037</strain>
    </source>
</reference>
<dbReference type="InterPro" id="IPR050172">
    <property type="entry name" value="SsuD_RutA_monooxygenase"/>
</dbReference>
<evidence type="ECO:0000313" key="6">
    <source>
        <dbReference type="EMBL" id="MFD1324030.1"/>
    </source>
</evidence>
<dbReference type="Proteomes" id="UP001597260">
    <property type="component" value="Unassembled WGS sequence"/>
</dbReference>
<evidence type="ECO:0000256" key="3">
    <source>
        <dbReference type="ARBA" id="ARBA00023002"/>
    </source>
</evidence>
<dbReference type="GO" id="GO:0016491">
    <property type="term" value="F:oxidoreductase activity"/>
    <property type="evidence" value="ECO:0007669"/>
    <property type="project" value="UniProtKB-KW"/>
</dbReference>
<keyword evidence="3 6" id="KW-0560">Oxidoreductase</keyword>
<evidence type="ECO:0000259" key="5">
    <source>
        <dbReference type="Pfam" id="PF00296"/>
    </source>
</evidence>
<dbReference type="EMBL" id="JBHTMP010000040">
    <property type="protein sequence ID" value="MFD1324030.1"/>
    <property type="molecule type" value="Genomic_DNA"/>
</dbReference>
<dbReference type="RefSeq" id="WP_377573986.1">
    <property type="nucleotide sequence ID" value="NZ_JBHTMP010000040.1"/>
</dbReference>
<name>A0ABW3YJU8_9ACTN</name>
<dbReference type="Gene3D" id="3.20.20.30">
    <property type="entry name" value="Luciferase-like domain"/>
    <property type="match status" value="1"/>
</dbReference>
<comment type="caution">
    <text evidence="6">The sequence shown here is derived from an EMBL/GenBank/DDBJ whole genome shotgun (WGS) entry which is preliminary data.</text>
</comment>
<dbReference type="InterPro" id="IPR011251">
    <property type="entry name" value="Luciferase-like_dom"/>
</dbReference>
<dbReference type="EC" id="1.-.-.-" evidence="6"/>
<sequence length="320" mass="34568">MRVCVFTEPHRGATYTDQLRFARRVEECGFEGFFRADHYQAMSDDHGAPGPTDAWLTLAALARETTRIRLGTLVTSATFRLPGPLAIMVAQVDQMSGGRVELGIGSGWYEREHISYGIPFPKLGQRFDRLEEQLAVLTGLWSTPVGESFSFYGDHYRLVDAPALPKPVQVPGPPVIVGGRGAKRTPELAARFADEFNAPFKTVAATAETYDRVTEACDRMGRAGTGRGPLVLSAGIVVAIGRTDAEAARRAAPLHAPSALPPEDPVVGSPAQLVDRIGEFASIGTTRVHLRLIDMSDLDHLELIAGEVLPQLDAVQASGR</sequence>
<keyword evidence="2" id="KW-0288">FMN</keyword>
<proteinExistence type="predicted"/>
<keyword evidence="1" id="KW-0285">Flavoprotein</keyword>
<evidence type="ECO:0000313" key="7">
    <source>
        <dbReference type="Proteomes" id="UP001597260"/>
    </source>
</evidence>
<organism evidence="6 7">
    <name type="scientific">Micromonospora sonneratiae</name>
    <dbReference type="NCBI Taxonomy" id="1184706"/>
    <lineage>
        <taxon>Bacteria</taxon>
        <taxon>Bacillati</taxon>
        <taxon>Actinomycetota</taxon>
        <taxon>Actinomycetes</taxon>
        <taxon>Micromonosporales</taxon>
        <taxon>Micromonosporaceae</taxon>
        <taxon>Micromonospora</taxon>
    </lineage>
</organism>
<accession>A0ABW3YJU8</accession>
<keyword evidence="7" id="KW-1185">Reference proteome</keyword>
<dbReference type="SUPFAM" id="SSF51679">
    <property type="entry name" value="Bacterial luciferase-like"/>
    <property type="match status" value="1"/>
</dbReference>
<protein>
    <submittedName>
        <fullName evidence="6">LLM class F420-dependent oxidoreductase</fullName>
        <ecNumber evidence="6">1.-.-.-</ecNumber>
    </submittedName>
</protein>
<gene>
    <name evidence="6" type="ORF">ACFQ4H_23370</name>
</gene>
<evidence type="ECO:0000256" key="2">
    <source>
        <dbReference type="ARBA" id="ARBA00022643"/>
    </source>
</evidence>
<dbReference type="PANTHER" id="PTHR42847:SF4">
    <property type="entry name" value="ALKANESULFONATE MONOOXYGENASE-RELATED"/>
    <property type="match status" value="1"/>
</dbReference>
<keyword evidence="4" id="KW-0503">Monooxygenase</keyword>
<dbReference type="PANTHER" id="PTHR42847">
    <property type="entry name" value="ALKANESULFONATE MONOOXYGENASE"/>
    <property type="match status" value="1"/>
</dbReference>
<dbReference type="InterPro" id="IPR036661">
    <property type="entry name" value="Luciferase-like_sf"/>
</dbReference>
<dbReference type="InterPro" id="IPR019952">
    <property type="entry name" value="F420_OxRdatse_Rv1855c_pred"/>
</dbReference>
<dbReference type="Pfam" id="PF00296">
    <property type="entry name" value="Bac_luciferase"/>
    <property type="match status" value="1"/>
</dbReference>
<feature type="domain" description="Luciferase-like" evidence="5">
    <location>
        <begin position="6"/>
        <end position="254"/>
    </location>
</feature>
<evidence type="ECO:0000256" key="4">
    <source>
        <dbReference type="ARBA" id="ARBA00023033"/>
    </source>
</evidence>